<dbReference type="RefSeq" id="WP_173920187.1">
    <property type="nucleotide sequence ID" value="NZ_CADCXY010000002.1"/>
</dbReference>
<keyword evidence="2" id="KW-0732">Signal</keyword>
<organism evidence="3 4">
    <name type="scientific">Pseudidiomarina piscicola</name>
    <dbReference type="NCBI Taxonomy" id="2614830"/>
    <lineage>
        <taxon>Bacteria</taxon>
        <taxon>Pseudomonadati</taxon>
        <taxon>Pseudomonadota</taxon>
        <taxon>Gammaproteobacteria</taxon>
        <taxon>Alteromonadales</taxon>
        <taxon>Idiomarinaceae</taxon>
        <taxon>Pseudidiomarina</taxon>
    </lineage>
</organism>
<evidence type="ECO:0000313" key="3">
    <source>
        <dbReference type="EMBL" id="CAB0150738.1"/>
    </source>
</evidence>
<evidence type="ECO:0000256" key="2">
    <source>
        <dbReference type="SAM" id="SignalP"/>
    </source>
</evidence>
<dbReference type="AlphaFoldDB" id="A0A6S6WP88"/>
<dbReference type="SUPFAM" id="SSF110296">
    <property type="entry name" value="Oligoxyloglucan reducing end-specific cellobiohydrolase"/>
    <property type="match status" value="1"/>
</dbReference>
<name>A0A6S6WP88_9GAMM</name>
<feature type="chain" id="PRO_5029021522" description="Ycf48-like protein" evidence="2">
    <location>
        <begin position="25"/>
        <end position="366"/>
    </location>
</feature>
<evidence type="ECO:0000256" key="1">
    <source>
        <dbReference type="SAM" id="MobiDB-lite"/>
    </source>
</evidence>
<dbReference type="Proteomes" id="UP000481517">
    <property type="component" value="Unassembled WGS sequence"/>
</dbReference>
<accession>A0A6S6WP88</accession>
<feature type="region of interest" description="Disordered" evidence="1">
    <location>
        <begin position="23"/>
        <end position="43"/>
    </location>
</feature>
<dbReference type="PROSITE" id="PS51257">
    <property type="entry name" value="PROKAR_LIPOPROTEIN"/>
    <property type="match status" value="1"/>
</dbReference>
<protein>
    <recommendedName>
        <fullName evidence="5">Ycf48-like protein</fullName>
    </recommendedName>
</protein>
<keyword evidence="4" id="KW-1185">Reference proteome</keyword>
<gene>
    <name evidence="3" type="ORF">PSI9734_01178</name>
</gene>
<evidence type="ECO:0008006" key="5">
    <source>
        <dbReference type="Google" id="ProtNLM"/>
    </source>
</evidence>
<dbReference type="Gene3D" id="2.130.10.10">
    <property type="entry name" value="YVTN repeat-like/Quinoprotein amine dehydrogenase"/>
    <property type="match status" value="1"/>
</dbReference>
<proteinExistence type="predicted"/>
<dbReference type="InterPro" id="IPR015943">
    <property type="entry name" value="WD40/YVTN_repeat-like_dom_sf"/>
</dbReference>
<reference evidence="3 4" key="1">
    <citation type="submission" date="2020-02" db="EMBL/GenBank/DDBJ databases">
        <authorList>
            <person name="Rodrigo-Torres L."/>
            <person name="Arahal R. D."/>
            <person name="Lucena T."/>
        </authorList>
    </citation>
    <scope>NUCLEOTIDE SEQUENCE [LARGE SCALE GENOMIC DNA]</scope>
    <source>
        <strain evidence="3 4">CECT 9734</strain>
    </source>
</reference>
<feature type="compositionally biased region" description="Pro residues" evidence="1">
    <location>
        <begin position="28"/>
        <end position="40"/>
    </location>
</feature>
<evidence type="ECO:0000313" key="4">
    <source>
        <dbReference type="Proteomes" id="UP000481517"/>
    </source>
</evidence>
<dbReference type="EMBL" id="CADCXY010000002">
    <property type="protein sequence ID" value="CAB0150738.1"/>
    <property type="molecule type" value="Genomic_DNA"/>
</dbReference>
<sequence length="366" mass="39157">MTLITKTSITVVVSLFLTACGGSSSPNTPTPPPSPPPTPPSGVVNTVYDAQITVEKLYLDGDAQLAGATDGFYWRANAEASWENRSPVDAYVRGIAIIAPSHYIVALQPDGESPYSEPAPLYVTQDSGASWNRINHDFGGSDHAPIYGLSYDQSSDSLYGIGMAAFAVSNSSATHWTLLDGDWDSIATGLHLIEPHPSQNIVWFGGQGAIENGYLSRYSTVDGQVTTWSDLFPNPSTYFGGLIHPSDTQTVIFGAEGGLALSRDNGATWEKPLGDVDYTFYWDIVIDENGTLYTASYDKSGAEQPLEVLCSSDNGANWHSNDLSDEVAKGGVKSLMIVELDTSTELYLGLWDNGIKSVATSDLDCG</sequence>
<feature type="signal peptide" evidence="2">
    <location>
        <begin position="1"/>
        <end position="24"/>
    </location>
</feature>